<dbReference type="InterPro" id="IPR029052">
    <property type="entry name" value="Metallo-depent_PP-like"/>
</dbReference>
<dbReference type="InterPro" id="IPR004843">
    <property type="entry name" value="Calcineurin-like_PHP"/>
</dbReference>
<dbReference type="PANTHER" id="PTHR31302:SF31">
    <property type="entry name" value="PHOSPHODIESTERASE YAEI"/>
    <property type="match status" value="1"/>
</dbReference>
<dbReference type="AlphaFoldDB" id="A0A6J4UTP7"/>
<evidence type="ECO:0000256" key="1">
    <source>
        <dbReference type="ARBA" id="ARBA00022723"/>
    </source>
</evidence>
<dbReference type="PANTHER" id="PTHR31302">
    <property type="entry name" value="TRANSMEMBRANE PROTEIN WITH METALLOPHOSPHOESTERASE DOMAIN-RELATED"/>
    <property type="match status" value="1"/>
</dbReference>
<dbReference type="InterPro" id="IPR051158">
    <property type="entry name" value="Metallophosphoesterase_sf"/>
</dbReference>
<dbReference type="Gene3D" id="3.60.21.10">
    <property type="match status" value="1"/>
</dbReference>
<evidence type="ECO:0000256" key="2">
    <source>
        <dbReference type="ARBA" id="ARBA00022801"/>
    </source>
</evidence>
<dbReference type="Pfam" id="PF00149">
    <property type="entry name" value="Metallophos"/>
    <property type="match status" value="1"/>
</dbReference>
<feature type="domain" description="Calcineurin-like phosphoesterase" evidence="3">
    <location>
        <begin position="45"/>
        <end position="219"/>
    </location>
</feature>
<dbReference type="GO" id="GO:0016020">
    <property type="term" value="C:membrane"/>
    <property type="evidence" value="ECO:0007669"/>
    <property type="project" value="GOC"/>
</dbReference>
<organism evidence="4">
    <name type="scientific">uncultured Truepera sp</name>
    <dbReference type="NCBI Taxonomy" id="543023"/>
    <lineage>
        <taxon>Bacteria</taxon>
        <taxon>Thermotogati</taxon>
        <taxon>Deinococcota</taxon>
        <taxon>Deinococci</taxon>
        <taxon>Trueperales</taxon>
        <taxon>Trueperaceae</taxon>
        <taxon>Truepera</taxon>
        <taxon>environmental samples</taxon>
    </lineage>
</organism>
<evidence type="ECO:0000259" key="3">
    <source>
        <dbReference type="Pfam" id="PF00149"/>
    </source>
</evidence>
<dbReference type="SUPFAM" id="SSF56300">
    <property type="entry name" value="Metallo-dependent phosphatases"/>
    <property type="match status" value="1"/>
</dbReference>
<protein>
    <submittedName>
        <fullName evidence="4">Metallophosphoesterase</fullName>
    </submittedName>
</protein>
<dbReference type="EMBL" id="CADCWP010000024">
    <property type="protein sequence ID" value="CAA9557753.1"/>
    <property type="molecule type" value="Genomic_DNA"/>
</dbReference>
<proteinExistence type="predicted"/>
<dbReference type="GO" id="GO:0009245">
    <property type="term" value="P:lipid A biosynthetic process"/>
    <property type="evidence" value="ECO:0007669"/>
    <property type="project" value="TreeGrafter"/>
</dbReference>
<keyword evidence="1" id="KW-0479">Metal-binding</keyword>
<dbReference type="GO" id="GO:0008758">
    <property type="term" value="F:UDP-2,3-diacylglucosamine hydrolase activity"/>
    <property type="evidence" value="ECO:0007669"/>
    <property type="project" value="TreeGrafter"/>
</dbReference>
<dbReference type="GO" id="GO:0046872">
    <property type="term" value="F:metal ion binding"/>
    <property type="evidence" value="ECO:0007669"/>
    <property type="project" value="UniProtKB-KW"/>
</dbReference>
<sequence length="298" mass="32430">MSLLLFVLIVFVVLLLQGLWEPYRLVVDTIDGPVPGLPESWRGAKVVLLADFQVGLFMDNRATVRWAVARTLALRPAFVLLAGDFVHDTAWGIKPVTELLHPLTRAGIPTFAVLGNHDYAMPTHRATGNKKLAEKLEVALEGIGIRVLHNEAVALENLEGETLYVVGLGSRVPKDDDPEAALAGVPAGAPRVVLMHHPDSYPEIRAFAAPLAFAGHTHGGQVRLPLAPEWTLLTWLRDGQNYNEDWATRHGTPGNRLYVTRGVGCSVAPIRLNCPPELTLVTLERPEDAEGVPITSAD</sequence>
<evidence type="ECO:0000313" key="4">
    <source>
        <dbReference type="EMBL" id="CAA9557753.1"/>
    </source>
</evidence>
<gene>
    <name evidence="4" type="ORF">AVDCRST_MAG86-496</name>
</gene>
<reference evidence="4" key="1">
    <citation type="submission" date="2020-02" db="EMBL/GenBank/DDBJ databases">
        <authorList>
            <person name="Meier V. D."/>
        </authorList>
    </citation>
    <scope>NUCLEOTIDE SEQUENCE</scope>
    <source>
        <strain evidence="4">AVDCRST_MAG86</strain>
    </source>
</reference>
<name>A0A6J4UTP7_9DEIN</name>
<keyword evidence="2" id="KW-0378">Hydrolase</keyword>
<accession>A0A6J4UTP7</accession>